<evidence type="ECO:0000313" key="5">
    <source>
        <dbReference type="Proteomes" id="UP000184611"/>
    </source>
</evidence>
<dbReference type="PANTHER" id="PTHR32268">
    <property type="entry name" value="HOMOSERINE O-ACETYLTRANSFERASE"/>
    <property type="match status" value="1"/>
</dbReference>
<protein>
    <submittedName>
        <fullName evidence="4">Homoserine O-acetyltransferase</fullName>
    </submittedName>
</protein>
<dbReference type="OrthoDB" id="9800754at2"/>
<dbReference type="PANTHER" id="PTHR32268:SF11">
    <property type="entry name" value="HOMOSERINE O-ACETYLTRANSFERASE"/>
    <property type="match status" value="1"/>
</dbReference>
<dbReference type="GO" id="GO:0009086">
    <property type="term" value="P:methionine biosynthetic process"/>
    <property type="evidence" value="ECO:0007669"/>
    <property type="project" value="TreeGrafter"/>
</dbReference>
<dbReference type="GO" id="GO:0009092">
    <property type="term" value="P:homoserine metabolic process"/>
    <property type="evidence" value="ECO:0007669"/>
    <property type="project" value="TreeGrafter"/>
</dbReference>
<sequence>MSTIQKIVFQNVSLQNGVVQAKVILSYQLFGQPIGLAPLVLVNHALTGNSQVIGENGWWQSLIGNDKIIDTKKYAVLAFNIPGNGYQDAENLIENYQDFTTSDIANLFWKGIDSLKVNQVFAVIGGSLGGAIAWEMAAIRPKAIANLIPVATNWKASDWLIGNVLIQDLILNNSKNPIHDARIHAMLLYRTPESLQEKFHNQLQNSEGLFQVESWLLHHGKKLQNRFQLSAYKLMNHLLKTIDVFKNKEQSEVIKSITSNIHLISVDTDYFFTANEIKTAFVQIKNYKSNTFYHEIKSIHGHDAFLIEFEQLNTILKPIFN</sequence>
<dbReference type="STRING" id="416016.SAMN05443547_1156"/>
<name>A0A1M7ZVD1_9FLAO</name>
<dbReference type="GO" id="GO:0004414">
    <property type="term" value="F:homoserine O-acetyltransferase activity"/>
    <property type="evidence" value="ECO:0007669"/>
    <property type="project" value="TreeGrafter"/>
</dbReference>
<feature type="active site" evidence="2">
    <location>
        <position position="269"/>
    </location>
</feature>
<dbReference type="Gene3D" id="3.40.50.1820">
    <property type="entry name" value="alpha/beta hydrolase"/>
    <property type="match status" value="1"/>
</dbReference>
<evidence type="ECO:0000256" key="1">
    <source>
        <dbReference type="ARBA" id="ARBA00022679"/>
    </source>
</evidence>
<feature type="active site" description="Nucleophile" evidence="2">
    <location>
        <position position="127"/>
    </location>
</feature>
<dbReference type="AlphaFoldDB" id="A0A1M7ZVD1"/>
<dbReference type="PIRSF" id="PIRSF000443">
    <property type="entry name" value="Homoser_Ac_trans"/>
    <property type="match status" value="1"/>
</dbReference>
<dbReference type="InterPro" id="IPR029058">
    <property type="entry name" value="AB_hydrolase_fold"/>
</dbReference>
<evidence type="ECO:0000256" key="2">
    <source>
        <dbReference type="PIRSR" id="PIRSR000443-1"/>
    </source>
</evidence>
<feature type="active site" evidence="2">
    <location>
        <position position="302"/>
    </location>
</feature>
<dbReference type="SUPFAM" id="SSF53474">
    <property type="entry name" value="alpha/beta-Hydrolases"/>
    <property type="match status" value="1"/>
</dbReference>
<feature type="domain" description="AB hydrolase-1" evidence="3">
    <location>
        <begin position="38"/>
        <end position="152"/>
    </location>
</feature>
<proteinExistence type="predicted"/>
<keyword evidence="5" id="KW-1185">Reference proteome</keyword>
<reference evidence="5" key="1">
    <citation type="submission" date="2016-12" db="EMBL/GenBank/DDBJ databases">
        <authorList>
            <person name="Varghese N."/>
            <person name="Submissions S."/>
        </authorList>
    </citation>
    <scope>NUCLEOTIDE SEQUENCE [LARGE SCALE GENOMIC DNA]</scope>
    <source>
        <strain evidence="5">DSM 18830</strain>
    </source>
</reference>
<accession>A0A1M7ZVD1</accession>
<dbReference type="Pfam" id="PF00561">
    <property type="entry name" value="Abhydrolase_1"/>
    <property type="match status" value="1"/>
</dbReference>
<keyword evidence="1 4" id="KW-0808">Transferase</keyword>
<dbReference type="InterPro" id="IPR000073">
    <property type="entry name" value="AB_hydrolase_1"/>
</dbReference>
<dbReference type="InterPro" id="IPR008220">
    <property type="entry name" value="HAT_MetX-like"/>
</dbReference>
<organism evidence="4 5">
    <name type="scientific">Flavobacterium cucumis</name>
    <dbReference type="NCBI Taxonomy" id="416016"/>
    <lineage>
        <taxon>Bacteria</taxon>
        <taxon>Pseudomonadati</taxon>
        <taxon>Bacteroidota</taxon>
        <taxon>Flavobacteriia</taxon>
        <taxon>Flavobacteriales</taxon>
        <taxon>Flavobacteriaceae</taxon>
        <taxon>Flavobacterium</taxon>
    </lineage>
</organism>
<evidence type="ECO:0000313" key="4">
    <source>
        <dbReference type="EMBL" id="SHO72816.1"/>
    </source>
</evidence>
<dbReference type="Proteomes" id="UP000184611">
    <property type="component" value="Unassembled WGS sequence"/>
</dbReference>
<evidence type="ECO:0000259" key="3">
    <source>
        <dbReference type="Pfam" id="PF00561"/>
    </source>
</evidence>
<gene>
    <name evidence="4" type="ORF">SAMN05443547_1156</name>
</gene>
<dbReference type="RefSeq" id="WP_073582242.1">
    <property type="nucleotide sequence ID" value="NZ_CBCSEA010000013.1"/>
</dbReference>
<dbReference type="EMBL" id="FRYK01000001">
    <property type="protein sequence ID" value="SHO72816.1"/>
    <property type="molecule type" value="Genomic_DNA"/>
</dbReference>